<dbReference type="GO" id="GO:0003677">
    <property type="term" value="F:DNA binding"/>
    <property type="evidence" value="ECO:0007669"/>
    <property type="project" value="InterPro"/>
</dbReference>
<dbReference type="Proteomes" id="UP000230390">
    <property type="component" value="Unassembled WGS sequence"/>
</dbReference>
<name>A0A2G8TAW6_9BURK</name>
<dbReference type="GO" id="GO:0006950">
    <property type="term" value="P:response to stress"/>
    <property type="evidence" value="ECO:0007669"/>
    <property type="project" value="TreeGrafter"/>
</dbReference>
<dbReference type="RefSeq" id="WP_099791662.1">
    <property type="nucleotide sequence ID" value="NZ_JBHLYV010000095.1"/>
</dbReference>
<keyword evidence="3" id="KW-1185">Reference proteome</keyword>
<dbReference type="GO" id="GO:0003700">
    <property type="term" value="F:DNA-binding transcription factor activity"/>
    <property type="evidence" value="ECO:0007669"/>
    <property type="project" value="InterPro"/>
</dbReference>
<dbReference type="AlphaFoldDB" id="A0A2G8TAW6"/>
<accession>A0A2G8TAW6</accession>
<dbReference type="InterPro" id="IPR012712">
    <property type="entry name" value="HpaR/FarR"/>
</dbReference>
<evidence type="ECO:0000313" key="3">
    <source>
        <dbReference type="Proteomes" id="UP000230390"/>
    </source>
</evidence>
<dbReference type="InterPro" id="IPR036388">
    <property type="entry name" value="WH-like_DNA-bd_sf"/>
</dbReference>
<protein>
    <submittedName>
        <fullName evidence="2">Homoprotocatechuate degradation operon regulator HpaR</fullName>
    </submittedName>
</protein>
<evidence type="ECO:0000313" key="2">
    <source>
        <dbReference type="EMBL" id="PIL43181.1"/>
    </source>
</evidence>
<dbReference type="GO" id="GO:0045892">
    <property type="term" value="P:negative regulation of DNA-templated transcription"/>
    <property type="evidence" value="ECO:0007669"/>
    <property type="project" value="InterPro"/>
</dbReference>
<dbReference type="InterPro" id="IPR039422">
    <property type="entry name" value="MarR/SlyA-like"/>
</dbReference>
<dbReference type="PROSITE" id="PS50995">
    <property type="entry name" value="HTH_MARR_2"/>
    <property type="match status" value="1"/>
</dbReference>
<dbReference type="OrthoDB" id="8588347at2"/>
<dbReference type="Gene3D" id="1.10.10.10">
    <property type="entry name" value="Winged helix-like DNA-binding domain superfamily/Winged helix DNA-binding domain"/>
    <property type="match status" value="1"/>
</dbReference>
<dbReference type="NCBIfam" id="TIGR02337">
    <property type="entry name" value="HpaR"/>
    <property type="match status" value="1"/>
</dbReference>
<dbReference type="PANTHER" id="PTHR33164">
    <property type="entry name" value="TRANSCRIPTIONAL REGULATOR, MARR FAMILY"/>
    <property type="match status" value="1"/>
</dbReference>
<evidence type="ECO:0000259" key="1">
    <source>
        <dbReference type="PROSITE" id="PS50995"/>
    </source>
</evidence>
<dbReference type="EMBL" id="PDOC01000016">
    <property type="protein sequence ID" value="PIL43181.1"/>
    <property type="molecule type" value="Genomic_DNA"/>
</dbReference>
<dbReference type="Pfam" id="PF12802">
    <property type="entry name" value="MarR_2"/>
    <property type="match status" value="1"/>
</dbReference>
<dbReference type="InterPro" id="IPR000835">
    <property type="entry name" value="HTH_MarR-typ"/>
</dbReference>
<dbReference type="InterPro" id="IPR036390">
    <property type="entry name" value="WH_DNA-bd_sf"/>
</dbReference>
<dbReference type="SMART" id="SM00347">
    <property type="entry name" value="HTH_MARR"/>
    <property type="match status" value="1"/>
</dbReference>
<proteinExistence type="predicted"/>
<organism evidence="2 3">
    <name type="scientific">Massilia eurypsychrophila</name>
    <dbReference type="NCBI Taxonomy" id="1485217"/>
    <lineage>
        <taxon>Bacteria</taxon>
        <taxon>Pseudomonadati</taxon>
        <taxon>Pseudomonadota</taxon>
        <taxon>Betaproteobacteria</taxon>
        <taxon>Burkholderiales</taxon>
        <taxon>Oxalobacteraceae</taxon>
        <taxon>Telluria group</taxon>
        <taxon>Massilia</taxon>
    </lineage>
</organism>
<dbReference type="PANTHER" id="PTHR33164:SF13">
    <property type="entry name" value="4-HYDROXYPHENYLACETATE CATABOLISM PROTEIN"/>
    <property type="match status" value="1"/>
</dbReference>
<comment type="caution">
    <text evidence="2">The sequence shown here is derived from an EMBL/GenBank/DDBJ whole genome shotgun (WGS) entry which is preliminary data.</text>
</comment>
<gene>
    <name evidence="2" type="primary">hpaR</name>
    <name evidence="2" type="ORF">CR105_20525</name>
</gene>
<feature type="domain" description="HTH marR-type" evidence="1">
    <location>
        <begin position="7"/>
        <end position="139"/>
    </location>
</feature>
<dbReference type="SUPFAM" id="SSF46785">
    <property type="entry name" value="Winged helix' DNA-binding domain"/>
    <property type="match status" value="1"/>
</dbReference>
<sequence length="152" mass="17293">MANRFKHRNLPQQLLHARDALMAHFRPILNHYHLTEQQWRILRALDEHAQLEPRELCTLCQILSSSMAGVLARMEELGLVQRVRVETDQRRVLVSLAPAGDALIDAMAPLIELQYQYLEEAIGKHVLEALSMALQDFIGTDSKPVPRVDLPG</sequence>
<reference evidence="2 3" key="1">
    <citation type="submission" date="2017-10" db="EMBL/GenBank/DDBJ databases">
        <title>Massilia psychrophilum sp. nov., a novel purple-pigmented bacterium isolated from Tianshan glacier, Xinjiang Municipality, China.</title>
        <authorList>
            <person name="Wang H."/>
        </authorList>
    </citation>
    <scope>NUCLEOTIDE SEQUENCE [LARGE SCALE GENOMIC DNA]</scope>
    <source>
        <strain evidence="2 3">JCM 30074</strain>
    </source>
</reference>